<dbReference type="InterPro" id="IPR037147">
    <property type="entry name" value="Ribosomal_bL28_sf"/>
</dbReference>
<dbReference type="GO" id="GO:0003735">
    <property type="term" value="F:structural constituent of ribosome"/>
    <property type="evidence" value="ECO:0007669"/>
    <property type="project" value="InterPro"/>
</dbReference>
<accession>A0A8J2SAE9</accession>
<comment type="similarity">
    <text evidence="1">Belongs to the bacterial ribosomal protein bL28 family.</text>
</comment>
<dbReference type="NCBIfam" id="TIGR00009">
    <property type="entry name" value="L28"/>
    <property type="match status" value="1"/>
</dbReference>
<protein>
    <recommendedName>
        <fullName evidence="4">Large ribosomal subunit protein bL28c</fullName>
    </recommendedName>
    <alternativeName>
        <fullName evidence="5">Large ribosomal subunit protein bL28m</fullName>
    </alternativeName>
</protein>
<keyword evidence="7" id="KW-1185">Reference proteome</keyword>
<dbReference type="InterPro" id="IPR001383">
    <property type="entry name" value="Ribosomal_bL28_bact-type"/>
</dbReference>
<evidence type="ECO:0000313" key="7">
    <source>
        <dbReference type="Proteomes" id="UP000789595"/>
    </source>
</evidence>
<dbReference type="PANTHER" id="PTHR13528">
    <property type="entry name" value="39S RIBOSOMAL PROTEIN L28, MITOCHONDRIAL"/>
    <property type="match status" value="1"/>
</dbReference>
<dbReference type="InterPro" id="IPR034704">
    <property type="entry name" value="Ribosomal_bL28/bL31-like_sf"/>
</dbReference>
<keyword evidence="2" id="KW-0689">Ribosomal protein</keyword>
<sequence>MLRSALSRLTLTARPAAPTTTRAFASNRSKRGIYAGKDIRFGNNISFSHRKTRRTFKPNAQRKRLWSETLGCWLRFNLTTHALRCIDRAGGIDAYLLKTPDAKLGSIAGANARRMIEAARASRDPS</sequence>
<evidence type="ECO:0000256" key="3">
    <source>
        <dbReference type="ARBA" id="ARBA00023274"/>
    </source>
</evidence>
<dbReference type="Pfam" id="PF00830">
    <property type="entry name" value="Ribosomal_L28"/>
    <property type="match status" value="1"/>
</dbReference>
<dbReference type="EMBL" id="CAKKNE010000001">
    <property type="protein sequence ID" value="CAH0366507.1"/>
    <property type="molecule type" value="Genomic_DNA"/>
</dbReference>
<dbReference type="AlphaFoldDB" id="A0A8J2SAE9"/>
<keyword evidence="3" id="KW-0687">Ribonucleoprotein</keyword>
<dbReference type="PANTHER" id="PTHR13528:SF2">
    <property type="entry name" value="LARGE RIBOSOMAL SUBUNIT PROTEIN BL28M"/>
    <property type="match status" value="1"/>
</dbReference>
<dbReference type="InterPro" id="IPR026569">
    <property type="entry name" value="Ribosomal_bL28"/>
</dbReference>
<dbReference type="SUPFAM" id="SSF143800">
    <property type="entry name" value="L28p-like"/>
    <property type="match status" value="1"/>
</dbReference>
<dbReference type="FunFam" id="2.30.170.40:FF:000003">
    <property type="entry name" value="54S ribosomal protein L24"/>
    <property type="match status" value="1"/>
</dbReference>
<evidence type="ECO:0000256" key="2">
    <source>
        <dbReference type="ARBA" id="ARBA00022980"/>
    </source>
</evidence>
<proteinExistence type="inferred from homology"/>
<dbReference type="Proteomes" id="UP000789595">
    <property type="component" value="Unassembled WGS sequence"/>
</dbReference>
<dbReference type="GO" id="GO:0006412">
    <property type="term" value="P:translation"/>
    <property type="evidence" value="ECO:0007669"/>
    <property type="project" value="InterPro"/>
</dbReference>
<dbReference type="HAMAP" id="MF_00373">
    <property type="entry name" value="Ribosomal_bL28"/>
    <property type="match status" value="1"/>
</dbReference>
<evidence type="ECO:0000313" key="6">
    <source>
        <dbReference type="EMBL" id="CAH0366507.1"/>
    </source>
</evidence>
<evidence type="ECO:0000256" key="1">
    <source>
        <dbReference type="ARBA" id="ARBA00008760"/>
    </source>
</evidence>
<evidence type="ECO:0000256" key="4">
    <source>
        <dbReference type="ARBA" id="ARBA00035265"/>
    </source>
</evidence>
<organism evidence="6 7">
    <name type="scientific">Pelagomonas calceolata</name>
    <dbReference type="NCBI Taxonomy" id="35677"/>
    <lineage>
        <taxon>Eukaryota</taxon>
        <taxon>Sar</taxon>
        <taxon>Stramenopiles</taxon>
        <taxon>Ochrophyta</taxon>
        <taxon>Pelagophyceae</taxon>
        <taxon>Pelagomonadales</taxon>
        <taxon>Pelagomonadaceae</taxon>
        <taxon>Pelagomonas</taxon>
    </lineage>
</organism>
<dbReference type="Gene3D" id="2.30.170.40">
    <property type="entry name" value="Ribosomal protein L28/L24"/>
    <property type="match status" value="1"/>
</dbReference>
<comment type="caution">
    <text evidence="6">The sequence shown here is derived from an EMBL/GenBank/DDBJ whole genome shotgun (WGS) entry which is preliminary data.</text>
</comment>
<name>A0A8J2SAE9_9STRA</name>
<reference evidence="6" key="1">
    <citation type="submission" date="2021-11" db="EMBL/GenBank/DDBJ databases">
        <authorList>
            <consortium name="Genoscope - CEA"/>
            <person name="William W."/>
        </authorList>
    </citation>
    <scope>NUCLEOTIDE SEQUENCE</scope>
</reference>
<dbReference type="OrthoDB" id="361870at2759"/>
<gene>
    <name evidence="6" type="ORF">PECAL_1P30030</name>
</gene>
<dbReference type="GO" id="GO:0005762">
    <property type="term" value="C:mitochondrial large ribosomal subunit"/>
    <property type="evidence" value="ECO:0007669"/>
    <property type="project" value="TreeGrafter"/>
</dbReference>
<evidence type="ECO:0000256" key="5">
    <source>
        <dbReference type="ARBA" id="ARBA00035269"/>
    </source>
</evidence>